<accession>A0ABQ9ZCV3</accession>
<evidence type="ECO:0000313" key="2">
    <source>
        <dbReference type="Proteomes" id="UP001234178"/>
    </source>
</evidence>
<gene>
    <name evidence="1" type="ORF">OUZ56_019872</name>
</gene>
<proteinExistence type="predicted"/>
<name>A0ABQ9ZCV3_9CRUS</name>
<protein>
    <submittedName>
        <fullName evidence="1">Uncharacterized protein</fullName>
    </submittedName>
</protein>
<dbReference type="EMBL" id="JAOYFB010000003">
    <property type="protein sequence ID" value="KAK4010740.1"/>
    <property type="molecule type" value="Genomic_DNA"/>
</dbReference>
<evidence type="ECO:0000313" key="1">
    <source>
        <dbReference type="EMBL" id="KAK4010740.1"/>
    </source>
</evidence>
<keyword evidence="2" id="KW-1185">Reference proteome</keyword>
<dbReference type="Proteomes" id="UP001234178">
    <property type="component" value="Unassembled WGS sequence"/>
</dbReference>
<organism evidence="1 2">
    <name type="scientific">Daphnia magna</name>
    <dbReference type="NCBI Taxonomy" id="35525"/>
    <lineage>
        <taxon>Eukaryota</taxon>
        <taxon>Metazoa</taxon>
        <taxon>Ecdysozoa</taxon>
        <taxon>Arthropoda</taxon>
        <taxon>Crustacea</taxon>
        <taxon>Branchiopoda</taxon>
        <taxon>Diplostraca</taxon>
        <taxon>Cladocera</taxon>
        <taxon>Anomopoda</taxon>
        <taxon>Daphniidae</taxon>
        <taxon>Daphnia</taxon>
    </lineage>
</organism>
<comment type="caution">
    <text evidence="1">The sequence shown here is derived from an EMBL/GenBank/DDBJ whole genome shotgun (WGS) entry which is preliminary data.</text>
</comment>
<reference evidence="1 2" key="1">
    <citation type="journal article" date="2023" name="Nucleic Acids Res.">
        <title>The hologenome of Daphnia magna reveals possible DNA methylation and microbiome-mediated evolution of the host genome.</title>
        <authorList>
            <person name="Chaturvedi A."/>
            <person name="Li X."/>
            <person name="Dhandapani V."/>
            <person name="Marshall H."/>
            <person name="Kissane S."/>
            <person name="Cuenca-Cambronero M."/>
            <person name="Asole G."/>
            <person name="Calvet F."/>
            <person name="Ruiz-Romero M."/>
            <person name="Marangio P."/>
            <person name="Guigo R."/>
            <person name="Rago D."/>
            <person name="Mirbahai L."/>
            <person name="Eastwood N."/>
            <person name="Colbourne J.K."/>
            <person name="Zhou J."/>
            <person name="Mallon E."/>
            <person name="Orsini L."/>
        </authorList>
    </citation>
    <scope>NUCLEOTIDE SEQUENCE [LARGE SCALE GENOMIC DNA]</scope>
    <source>
        <strain evidence="1">LRV0_1</strain>
    </source>
</reference>
<sequence>MYVLYGCTKVFLTLSKKLRPPPADQAVYHSLRNGQAHLAKYSDSTARMSDHQKVVETFALRADLHKVSFLSTSLQSPMNKLCSMKSSFLRKICGYGIARDDS</sequence>